<name>A0A1H2RX35_9PSEU</name>
<dbReference type="InterPro" id="IPR036271">
    <property type="entry name" value="Tet_transcr_reg_TetR-rel_C_sf"/>
</dbReference>
<keyword evidence="5" id="KW-1185">Reference proteome</keyword>
<dbReference type="SUPFAM" id="SSF48498">
    <property type="entry name" value="Tetracyclin repressor-like, C-terminal domain"/>
    <property type="match status" value="1"/>
</dbReference>
<dbReference type="SUPFAM" id="SSF46689">
    <property type="entry name" value="Homeodomain-like"/>
    <property type="match status" value="1"/>
</dbReference>
<dbReference type="PANTHER" id="PTHR30055:SF226">
    <property type="entry name" value="HTH-TYPE TRANSCRIPTIONAL REGULATOR PKSA"/>
    <property type="match status" value="1"/>
</dbReference>
<dbReference type="AlphaFoldDB" id="A0A1H2RX35"/>
<dbReference type="Proteomes" id="UP000199515">
    <property type="component" value="Unassembled WGS sequence"/>
</dbReference>
<organism evidence="4 5">
    <name type="scientific">Amycolatopsis xylanica</name>
    <dbReference type="NCBI Taxonomy" id="589385"/>
    <lineage>
        <taxon>Bacteria</taxon>
        <taxon>Bacillati</taxon>
        <taxon>Actinomycetota</taxon>
        <taxon>Actinomycetes</taxon>
        <taxon>Pseudonocardiales</taxon>
        <taxon>Pseudonocardiaceae</taxon>
        <taxon>Amycolatopsis</taxon>
    </lineage>
</organism>
<dbReference type="GO" id="GO:0003700">
    <property type="term" value="F:DNA-binding transcription factor activity"/>
    <property type="evidence" value="ECO:0007669"/>
    <property type="project" value="TreeGrafter"/>
</dbReference>
<keyword evidence="1 2" id="KW-0238">DNA-binding</keyword>
<evidence type="ECO:0000259" key="3">
    <source>
        <dbReference type="PROSITE" id="PS50977"/>
    </source>
</evidence>
<dbReference type="PRINTS" id="PR00455">
    <property type="entry name" value="HTHTETR"/>
</dbReference>
<dbReference type="Pfam" id="PF00440">
    <property type="entry name" value="TetR_N"/>
    <property type="match status" value="1"/>
</dbReference>
<evidence type="ECO:0000256" key="2">
    <source>
        <dbReference type="PROSITE-ProRule" id="PRU00335"/>
    </source>
</evidence>
<reference evidence="4 5" key="1">
    <citation type="submission" date="2016-10" db="EMBL/GenBank/DDBJ databases">
        <authorList>
            <person name="de Groot N.N."/>
        </authorList>
    </citation>
    <scope>NUCLEOTIDE SEQUENCE [LARGE SCALE GENOMIC DNA]</scope>
    <source>
        <strain evidence="4 5">CPCC 202699</strain>
    </source>
</reference>
<dbReference type="STRING" id="589385.SAMN05421504_10144"/>
<evidence type="ECO:0000313" key="4">
    <source>
        <dbReference type="EMBL" id="SDW24036.1"/>
    </source>
</evidence>
<feature type="domain" description="HTH tetR-type" evidence="3">
    <location>
        <begin position="23"/>
        <end position="83"/>
    </location>
</feature>
<dbReference type="Gene3D" id="1.10.10.60">
    <property type="entry name" value="Homeodomain-like"/>
    <property type="match status" value="1"/>
</dbReference>
<proteinExistence type="predicted"/>
<dbReference type="GO" id="GO:0000976">
    <property type="term" value="F:transcription cis-regulatory region binding"/>
    <property type="evidence" value="ECO:0007669"/>
    <property type="project" value="TreeGrafter"/>
</dbReference>
<sequence>MGCVGEQSAARVYGGRTAEDRRAERRERLLGAGLELFGTEGYAASSIEKLCAAAAVSTRNFYEEFASREALLVALHTRVLEQAVAAVGAAFTEAEDADLATRIEIAVRAYITTTAKDPRWAKLSYVEVIGVSEAVEQHRITWRERWVALLEAEAARAVSRGEARDRNFHLGAVALIGAVNELVFHWATGGYRIPLDDVIAELVRVATAIVTP</sequence>
<dbReference type="Gene3D" id="1.10.357.10">
    <property type="entry name" value="Tetracycline Repressor, domain 2"/>
    <property type="match status" value="1"/>
</dbReference>
<evidence type="ECO:0000313" key="5">
    <source>
        <dbReference type="Proteomes" id="UP000199515"/>
    </source>
</evidence>
<dbReference type="PROSITE" id="PS50977">
    <property type="entry name" value="HTH_TETR_2"/>
    <property type="match status" value="1"/>
</dbReference>
<dbReference type="PANTHER" id="PTHR30055">
    <property type="entry name" value="HTH-TYPE TRANSCRIPTIONAL REGULATOR RUTR"/>
    <property type="match status" value="1"/>
</dbReference>
<accession>A0A1H2RX35</accession>
<dbReference type="InterPro" id="IPR050109">
    <property type="entry name" value="HTH-type_TetR-like_transc_reg"/>
</dbReference>
<dbReference type="EMBL" id="FNON01000001">
    <property type="protein sequence ID" value="SDW24036.1"/>
    <property type="molecule type" value="Genomic_DNA"/>
</dbReference>
<protein>
    <submittedName>
        <fullName evidence="4">DNA-binding transcriptional regulator, AcrR family</fullName>
    </submittedName>
</protein>
<dbReference type="InterPro" id="IPR009057">
    <property type="entry name" value="Homeodomain-like_sf"/>
</dbReference>
<dbReference type="InterPro" id="IPR001647">
    <property type="entry name" value="HTH_TetR"/>
</dbReference>
<gene>
    <name evidence="4" type="ORF">SAMN05421504_10144</name>
</gene>
<feature type="DNA-binding region" description="H-T-H motif" evidence="2">
    <location>
        <begin position="46"/>
        <end position="65"/>
    </location>
</feature>
<evidence type="ECO:0000256" key="1">
    <source>
        <dbReference type="ARBA" id="ARBA00023125"/>
    </source>
</evidence>